<dbReference type="OrthoDB" id="9885350at2"/>
<name>A0A2Z3H7S2_9BACT</name>
<feature type="region of interest" description="Disordered" evidence="1">
    <location>
        <begin position="1"/>
        <end position="29"/>
    </location>
</feature>
<keyword evidence="3" id="KW-1185">Reference proteome</keyword>
<evidence type="ECO:0000313" key="3">
    <source>
        <dbReference type="Proteomes" id="UP000245802"/>
    </source>
</evidence>
<gene>
    <name evidence="2" type="ORF">C1280_08565</name>
</gene>
<evidence type="ECO:0000256" key="1">
    <source>
        <dbReference type="SAM" id="MobiDB-lite"/>
    </source>
</evidence>
<organism evidence="2 3">
    <name type="scientific">Gemmata obscuriglobus</name>
    <dbReference type="NCBI Taxonomy" id="114"/>
    <lineage>
        <taxon>Bacteria</taxon>
        <taxon>Pseudomonadati</taxon>
        <taxon>Planctomycetota</taxon>
        <taxon>Planctomycetia</taxon>
        <taxon>Gemmatales</taxon>
        <taxon>Gemmataceae</taxon>
        <taxon>Gemmata</taxon>
    </lineage>
</organism>
<dbReference type="RefSeq" id="WP_010033472.1">
    <property type="nucleotide sequence ID" value="NZ_CP025958.1"/>
</dbReference>
<protein>
    <submittedName>
        <fullName evidence="2">Uncharacterized protein</fullName>
    </submittedName>
</protein>
<dbReference type="Proteomes" id="UP000245802">
    <property type="component" value="Chromosome"/>
</dbReference>
<dbReference type="AlphaFoldDB" id="A0A2Z3H7S2"/>
<evidence type="ECO:0000313" key="2">
    <source>
        <dbReference type="EMBL" id="AWM37070.1"/>
    </source>
</evidence>
<dbReference type="EMBL" id="CP025958">
    <property type="protein sequence ID" value="AWM37070.1"/>
    <property type="molecule type" value="Genomic_DNA"/>
</dbReference>
<accession>A0A2Z3H7S2</accession>
<proteinExistence type="predicted"/>
<sequence>MAGNKFQHLFSPNKAEAEAPPPEPAELDDDLGPCAALAKNKWITALTIRHAAKPWESFQFSYLGVRSVFEPTRFEVDFVSHDERFKVVVTGRNLSRLYNLVIQARLEWIKAAERDFAPDGEAIITKIEVVKVEEKKRG</sequence>
<reference evidence="2 3" key="1">
    <citation type="submission" date="2018-01" db="EMBL/GenBank/DDBJ databases">
        <title>G. obscuriglobus.</title>
        <authorList>
            <person name="Franke J."/>
            <person name="Blomberg W."/>
            <person name="Selmecki A."/>
        </authorList>
    </citation>
    <scope>NUCLEOTIDE SEQUENCE [LARGE SCALE GENOMIC DNA]</scope>
    <source>
        <strain evidence="2 3">DSM 5831</strain>
    </source>
</reference>
<dbReference type="KEGG" id="gog:C1280_08565"/>